<organism evidence="2 3">
    <name type="scientific">Hibiscus sabdariffa</name>
    <name type="common">roselle</name>
    <dbReference type="NCBI Taxonomy" id="183260"/>
    <lineage>
        <taxon>Eukaryota</taxon>
        <taxon>Viridiplantae</taxon>
        <taxon>Streptophyta</taxon>
        <taxon>Embryophyta</taxon>
        <taxon>Tracheophyta</taxon>
        <taxon>Spermatophyta</taxon>
        <taxon>Magnoliopsida</taxon>
        <taxon>eudicotyledons</taxon>
        <taxon>Gunneridae</taxon>
        <taxon>Pentapetalae</taxon>
        <taxon>rosids</taxon>
        <taxon>malvids</taxon>
        <taxon>Malvales</taxon>
        <taxon>Malvaceae</taxon>
        <taxon>Malvoideae</taxon>
        <taxon>Hibiscus</taxon>
    </lineage>
</organism>
<keyword evidence="3" id="KW-1185">Reference proteome</keyword>
<accession>A0ABR2QUQ4</accession>
<gene>
    <name evidence="2" type="ORF">V6N11_002194</name>
</gene>
<evidence type="ECO:0000313" key="2">
    <source>
        <dbReference type="EMBL" id="KAK9004392.1"/>
    </source>
</evidence>
<sequence length="211" mass="22759">MHWCEVIENINELVEIDVGNTLDVEDVTIVDDLGLTNDLGAEVSRGVEDTAEAENTGRLEDTEGIEDIGAEEGAGGVVDMEGAEHTGAEETAGVAVDTGGAEEGVEDTRGAKNTRAEDVGTSYRLRQGICDVVVQDTGGAEDTRGSATIDLGFEIEDLGYDANIYNVVVDDEEQLQNGEDDFIVIIEVPSDLDEEVEEIRDKLRKTRQKRV</sequence>
<protein>
    <submittedName>
        <fullName evidence="2">Uncharacterized protein</fullName>
    </submittedName>
</protein>
<proteinExistence type="predicted"/>
<comment type="caution">
    <text evidence="2">The sequence shown here is derived from an EMBL/GenBank/DDBJ whole genome shotgun (WGS) entry which is preliminary data.</text>
</comment>
<evidence type="ECO:0000313" key="3">
    <source>
        <dbReference type="Proteomes" id="UP001396334"/>
    </source>
</evidence>
<feature type="region of interest" description="Disordered" evidence="1">
    <location>
        <begin position="44"/>
        <end position="115"/>
    </location>
</feature>
<name>A0ABR2QUQ4_9ROSI</name>
<dbReference type="Proteomes" id="UP001396334">
    <property type="component" value="Unassembled WGS sequence"/>
</dbReference>
<evidence type="ECO:0000256" key="1">
    <source>
        <dbReference type="SAM" id="MobiDB-lite"/>
    </source>
</evidence>
<feature type="compositionally biased region" description="Basic and acidic residues" evidence="1">
    <location>
        <begin position="106"/>
        <end position="115"/>
    </location>
</feature>
<reference evidence="2 3" key="1">
    <citation type="journal article" date="2024" name="G3 (Bethesda)">
        <title>Genome assembly of Hibiscus sabdariffa L. provides insights into metabolisms of medicinal natural products.</title>
        <authorList>
            <person name="Kim T."/>
        </authorList>
    </citation>
    <scope>NUCLEOTIDE SEQUENCE [LARGE SCALE GENOMIC DNA]</scope>
    <source>
        <strain evidence="2">TK-2024</strain>
        <tissue evidence="2">Old leaves</tissue>
    </source>
</reference>
<dbReference type="EMBL" id="JBBPBN010000031">
    <property type="protein sequence ID" value="KAK9004392.1"/>
    <property type="molecule type" value="Genomic_DNA"/>
</dbReference>